<feature type="domain" description="PPM-type phosphatase" evidence="4">
    <location>
        <begin position="949"/>
        <end position="1143"/>
    </location>
</feature>
<dbReference type="Proteomes" id="UP000682802">
    <property type="component" value="Plasmid p1"/>
</dbReference>
<dbReference type="InterPro" id="IPR001932">
    <property type="entry name" value="PPM-type_phosphatase-like_dom"/>
</dbReference>
<proteinExistence type="predicted"/>
<dbReference type="InterPro" id="IPR015943">
    <property type="entry name" value="WD40/YVTN_repeat-like_dom_sf"/>
</dbReference>
<dbReference type="InterPro" id="IPR036457">
    <property type="entry name" value="PPM-type-like_dom_sf"/>
</dbReference>
<accession>A0ABX8H403</accession>
<dbReference type="SUPFAM" id="SSF63829">
    <property type="entry name" value="Calcium-dependent phosphotriesterase"/>
    <property type="match status" value="3"/>
</dbReference>
<evidence type="ECO:0000313" key="7">
    <source>
        <dbReference type="Proteomes" id="UP000682802"/>
    </source>
</evidence>
<keyword evidence="2" id="KW-0175">Coiled coil</keyword>
<name>A0ABX8H403_9BACT</name>
<dbReference type="Pfam" id="PF07228">
    <property type="entry name" value="SpoIIE"/>
    <property type="match status" value="1"/>
</dbReference>
<evidence type="ECO:0000259" key="4">
    <source>
        <dbReference type="Pfam" id="PF07228"/>
    </source>
</evidence>
<keyword evidence="6" id="KW-0614">Plasmid</keyword>
<dbReference type="PANTHER" id="PTHR43547:SF2">
    <property type="entry name" value="HYBRID SIGNAL TRANSDUCTION HISTIDINE KINASE C"/>
    <property type="match status" value="1"/>
</dbReference>
<geneLocation type="plasmid" evidence="6 7">
    <name>p1</name>
</geneLocation>
<protein>
    <submittedName>
        <fullName evidence="6">SpoIIE family protein phosphatase</fullName>
    </submittedName>
</protein>
<feature type="coiled-coil region" evidence="2">
    <location>
        <begin position="828"/>
        <end position="865"/>
    </location>
</feature>
<evidence type="ECO:0000256" key="1">
    <source>
        <dbReference type="ARBA" id="ARBA00022553"/>
    </source>
</evidence>
<feature type="transmembrane region" description="Helical" evidence="3">
    <location>
        <begin position="781"/>
        <end position="799"/>
    </location>
</feature>
<keyword evidence="1" id="KW-0597">Phosphoprotein</keyword>
<dbReference type="InterPro" id="IPR011110">
    <property type="entry name" value="Reg_prop"/>
</dbReference>
<dbReference type="InterPro" id="IPR013783">
    <property type="entry name" value="Ig-like_fold"/>
</dbReference>
<dbReference type="InterPro" id="IPR011123">
    <property type="entry name" value="Y_Y_Y"/>
</dbReference>
<evidence type="ECO:0000256" key="3">
    <source>
        <dbReference type="SAM" id="Phobius"/>
    </source>
</evidence>
<dbReference type="PANTHER" id="PTHR43547">
    <property type="entry name" value="TWO-COMPONENT HISTIDINE KINASE"/>
    <property type="match status" value="1"/>
</dbReference>
<organism evidence="6 7">
    <name type="scientific">Flammeovirga kamogawensis</name>
    <dbReference type="NCBI Taxonomy" id="373891"/>
    <lineage>
        <taxon>Bacteria</taxon>
        <taxon>Pseudomonadati</taxon>
        <taxon>Bacteroidota</taxon>
        <taxon>Cytophagia</taxon>
        <taxon>Cytophagales</taxon>
        <taxon>Flammeovirgaceae</taxon>
        <taxon>Flammeovirga</taxon>
    </lineage>
</organism>
<keyword evidence="3" id="KW-0472">Membrane</keyword>
<feature type="domain" description="Two component regulator three Y" evidence="5">
    <location>
        <begin position="711"/>
        <end position="773"/>
    </location>
</feature>
<dbReference type="Pfam" id="PF07495">
    <property type="entry name" value="Y_Y_Y"/>
    <property type="match status" value="1"/>
</dbReference>
<dbReference type="RefSeq" id="WP_144077300.1">
    <property type="nucleotide sequence ID" value="NZ_CP076130.1"/>
</dbReference>
<keyword evidence="3" id="KW-1133">Transmembrane helix</keyword>
<evidence type="ECO:0000256" key="2">
    <source>
        <dbReference type="SAM" id="Coils"/>
    </source>
</evidence>
<reference evidence="6 7" key="1">
    <citation type="submission" date="2021-05" db="EMBL/GenBank/DDBJ databases">
        <title>Comparative genomic studies on the polysaccharide-degrading batcterial strains of the Flammeovirga genus.</title>
        <authorList>
            <person name="Zewei F."/>
            <person name="Zheng Z."/>
            <person name="Yu L."/>
            <person name="Ruyue G."/>
            <person name="Yanhong M."/>
            <person name="Yuanyuan C."/>
            <person name="Jingyan G."/>
            <person name="Wenjun H."/>
        </authorList>
    </citation>
    <scope>NUCLEOTIDE SEQUENCE [LARGE SCALE GENOMIC DNA]</scope>
    <source>
        <strain evidence="6 7">YS10</strain>
        <plasmid evidence="6 7">p1</plasmid>
    </source>
</reference>
<sequence length="1143" mass="129813">MNILSKIFTVLLLTILIPVCCMGQFPDKTSYSFDRFSIQDGLSNVSVHSIYQDSKGFMWFGTLMGLNRYDGYNFKVYKNSTKDNNTLFSNYINCITEDGQGNLWVGDAGGLNLYHRDKDNFERIHIPEFVGCRVIQKSGTDKLWIGSLKGFFLFDINKKVIVKNISGKYVNQLLVDSNNKLWLGTETEGIYLFNDKGSIEAIFKSSNRKGSLSHNNIEVIHQDTKGTIRVGTEGGGLCVYNPKNKEFTPIPLPTKVVWDILEVNGKLWLATPEHGVIILDPKTNNFESITNKVNDPKSISENHILTFFRDKSENIWLGGFRKGLNYWNSQTNAFSLISSNRGGYEFLTNNNVISLEEDAKNIYFGTDGGGLNVLNKKTKKIKVFKHNPDDPTSIGANAILSITKGRDGFYWIGTWGGGLNKFDPRTETFSRIVQDPKNPHSLPNNNIWKGYEDSKGNFWIIVHNIGVCLLDLETGDVTRNVLPIKKGESIESSFNMFESSDGHMFFNSYYGLYVYNLDTEELKKYYPDEKNPDAIAGAVPSQVFETLEGDLWVATSGGLSKFDITAEKFISYGIKEGLASAEIRGITADKEGYLWISAKNNIARFDPIKKVFINYLGSDLSQDGEFNKGCAFRLNSGEILFGNSSGITLFNPLDVKQNAVVPPVVFTDFLLFNKEVKIEEGSPLKNVVEETSEITLTHEQSVFTIDFAALNYYHADRNQYKYKLIGFDKDWRDGSRRSATYTNLDPGVYTFHVKGSNNHNIWNEKGDSIVLNILPPWWKTLWFRISFIVTILSLFVAFYKYRTLKLKREQVKLELIIQERTEEVVAQNEELSEQQIAITSQNAELQEKQKEITVQNEELLQQQEEILAQRNYIEEKNSQLLGQNETLKSQHQHITNSVRYAKTIQSAVLPNKEYLSELFSEHFILFKPKDIVAGDFYWAGENNKSKYIAAIDCTGHGVPGAFMSMIGNASFNYLINELKIDDPKEILERLHQRVRVALKQDTSNNTDGMDLCLCKITPIDESSSEIVFAGAKRPLYYFTKDGILHQVAGSKKAIGGIQRKGRKFENNTLRLDKGTIIYLTTDGYMDQNNKERKKIGKILFEKFLTGIGRLPMDIQNEQLDRLLALHQEDELQRDDITILGIKV</sequence>
<keyword evidence="7" id="KW-1185">Reference proteome</keyword>
<gene>
    <name evidence="6" type="ORF">KM029_25850</name>
</gene>
<dbReference type="Gene3D" id="3.60.40.10">
    <property type="entry name" value="PPM-type phosphatase domain"/>
    <property type="match status" value="1"/>
</dbReference>
<keyword evidence="3" id="KW-0812">Transmembrane</keyword>
<evidence type="ECO:0000259" key="5">
    <source>
        <dbReference type="Pfam" id="PF07495"/>
    </source>
</evidence>
<dbReference type="Gene3D" id="2.130.10.10">
    <property type="entry name" value="YVTN repeat-like/Quinoprotein amine dehydrogenase"/>
    <property type="match status" value="2"/>
</dbReference>
<dbReference type="Gene3D" id="2.60.40.10">
    <property type="entry name" value="Immunoglobulins"/>
    <property type="match status" value="1"/>
</dbReference>
<evidence type="ECO:0000313" key="6">
    <source>
        <dbReference type="EMBL" id="QWG10403.1"/>
    </source>
</evidence>
<dbReference type="EMBL" id="CP076130">
    <property type="protein sequence ID" value="QWG10403.1"/>
    <property type="molecule type" value="Genomic_DNA"/>
</dbReference>
<dbReference type="Pfam" id="PF07494">
    <property type="entry name" value="Reg_prop"/>
    <property type="match status" value="2"/>
</dbReference>